<dbReference type="EMBL" id="FOKA01000007">
    <property type="protein sequence ID" value="SFB12063.1"/>
    <property type="molecule type" value="Genomic_DNA"/>
</dbReference>
<dbReference type="STRING" id="988821.SAMN05421867_107132"/>
<name>A0A1I0YIU1_9CELL</name>
<dbReference type="Gene3D" id="3.40.390.10">
    <property type="entry name" value="Collagenase (Catalytic Domain)"/>
    <property type="match status" value="1"/>
</dbReference>
<dbReference type="SUPFAM" id="SSF55486">
    <property type="entry name" value="Metalloproteases ('zincins'), catalytic domain"/>
    <property type="match status" value="1"/>
</dbReference>
<feature type="region of interest" description="Disordered" evidence="2">
    <location>
        <begin position="61"/>
        <end position="134"/>
    </location>
</feature>
<dbReference type="GO" id="GO:0008237">
    <property type="term" value="F:metallopeptidase activity"/>
    <property type="evidence" value="ECO:0007669"/>
    <property type="project" value="InterPro"/>
</dbReference>
<accession>A0A1I0YIU1</accession>
<evidence type="ECO:0000256" key="2">
    <source>
        <dbReference type="SAM" id="MobiDB-lite"/>
    </source>
</evidence>
<dbReference type="Proteomes" id="UP000199012">
    <property type="component" value="Unassembled WGS sequence"/>
</dbReference>
<evidence type="ECO:0000313" key="5">
    <source>
        <dbReference type="Proteomes" id="UP000199012"/>
    </source>
</evidence>
<protein>
    <submittedName>
        <fullName evidence="4">Ser-Thr-rich glycosyl-phosphatidyl-inositol-anchored membrane family protein</fullName>
    </submittedName>
</protein>
<evidence type="ECO:0000313" key="4">
    <source>
        <dbReference type="EMBL" id="SFB12063.1"/>
    </source>
</evidence>
<gene>
    <name evidence="4" type="ORF">SAMN05421867_107132</name>
</gene>
<feature type="region of interest" description="Disordered" evidence="2">
    <location>
        <begin position="1"/>
        <end position="32"/>
    </location>
</feature>
<dbReference type="InterPro" id="IPR024079">
    <property type="entry name" value="MetalloPept_cat_dom_sf"/>
</dbReference>
<feature type="compositionally biased region" description="Low complexity" evidence="2">
    <location>
        <begin position="86"/>
        <end position="134"/>
    </location>
</feature>
<evidence type="ECO:0000259" key="3">
    <source>
        <dbReference type="Pfam" id="PF10342"/>
    </source>
</evidence>
<feature type="region of interest" description="Disordered" evidence="2">
    <location>
        <begin position="267"/>
        <end position="288"/>
    </location>
</feature>
<keyword evidence="1" id="KW-0732">Signal</keyword>
<keyword evidence="5" id="KW-1185">Reference proteome</keyword>
<dbReference type="AlphaFoldDB" id="A0A1I0YIU1"/>
<feature type="compositionally biased region" description="Low complexity" evidence="2">
    <location>
        <begin position="61"/>
        <end position="78"/>
    </location>
</feature>
<feature type="compositionally biased region" description="Low complexity" evidence="2">
    <location>
        <begin position="168"/>
        <end position="178"/>
    </location>
</feature>
<sequence>MPLTASAGSVDRPGMGRVHRRGTGSPSPTGRVPLRRVVAGLAVLALTGGVAACGVDARTATGRGAAGTSGTAAPRAGTDVPAQPLTAGASSATPRRATSAGAATPPAAGPSALAAATPATSALDPSTATPSASPFGAAVASRAVGEPEGGGPPGVARAQDVRLDVAALPAPGPAADPVTNPMAGGAPGLATEGADETGPTTVTLGLLDGVTLDVALAAPTAADPSTTVWEGGLVDDPDAATVIVEREGYLAGTVTGPDGTVYALRADPDGTGRVEEVDPDARPEHDDGVRAPAEALTDAPAGDAAADAGALAVATASTATATAVTAGGAVPVADVLVGYTTAARVAAGGQGRIEAQISHAVAQTNMAFVDSGVTARLRLARAVEVPTDGAVTVATLDALRQADGWNDTLLALRDTSRADLVSLVVEGTSNGSCGIGYVAGGAGYAGLAFSVVARSCATSQYSFTHELGHNFGAAHDRGDWSGTPLADYGYDWVDRAGGWRTVMAYQNACAGCGRILRFSNPDQLYGGAPLGAPARAANAADNRLLLSLTAPTVAAYRSAVPLAVTSPATGALGTGRTTTVGWTAGATSLGGTVRVDLVAADGSVRTLATGVPASAGSWTWTPAATLPGGAGYRVRVTGTGDVPVTAESQPFVLVVCP</sequence>
<evidence type="ECO:0000256" key="1">
    <source>
        <dbReference type="ARBA" id="ARBA00022729"/>
    </source>
</evidence>
<dbReference type="InterPro" id="IPR018466">
    <property type="entry name" value="Kre9/Knh1-like_N"/>
</dbReference>
<proteinExistence type="predicted"/>
<organism evidence="4 5">
    <name type="scientific">Cellulomonas marina</name>
    <dbReference type="NCBI Taxonomy" id="988821"/>
    <lineage>
        <taxon>Bacteria</taxon>
        <taxon>Bacillati</taxon>
        <taxon>Actinomycetota</taxon>
        <taxon>Actinomycetes</taxon>
        <taxon>Micrococcales</taxon>
        <taxon>Cellulomonadaceae</taxon>
        <taxon>Cellulomonas</taxon>
    </lineage>
</organism>
<dbReference type="Pfam" id="PF10342">
    <property type="entry name" value="Kre9_KNH"/>
    <property type="match status" value="1"/>
</dbReference>
<dbReference type="Pfam" id="PF13583">
    <property type="entry name" value="Reprolysin_4"/>
    <property type="match status" value="1"/>
</dbReference>
<feature type="domain" description="Yeast cell wall synthesis Kre9/Knh1-like N-terminal" evidence="3">
    <location>
        <begin position="574"/>
        <end position="651"/>
    </location>
</feature>
<feature type="region of interest" description="Disordered" evidence="2">
    <location>
        <begin position="168"/>
        <end position="197"/>
    </location>
</feature>
<reference evidence="5" key="1">
    <citation type="submission" date="2016-10" db="EMBL/GenBank/DDBJ databases">
        <authorList>
            <person name="Varghese N."/>
            <person name="Submissions S."/>
        </authorList>
    </citation>
    <scope>NUCLEOTIDE SEQUENCE [LARGE SCALE GENOMIC DNA]</scope>
    <source>
        <strain evidence="5">CGMCC 4.6945</strain>
    </source>
</reference>